<accession>A0A8E6B7Z7</accession>
<proteinExistence type="predicted"/>
<evidence type="ECO:0000313" key="2">
    <source>
        <dbReference type="Proteomes" id="UP000676194"/>
    </source>
</evidence>
<gene>
    <name evidence="1" type="ORF">KIH39_25875</name>
</gene>
<keyword evidence="2" id="KW-1185">Reference proteome</keyword>
<name>A0A8E6B7Z7_9BACT</name>
<organism evidence="1 2">
    <name type="scientific">Telmatocola sphagniphila</name>
    <dbReference type="NCBI Taxonomy" id="1123043"/>
    <lineage>
        <taxon>Bacteria</taxon>
        <taxon>Pseudomonadati</taxon>
        <taxon>Planctomycetota</taxon>
        <taxon>Planctomycetia</taxon>
        <taxon>Gemmatales</taxon>
        <taxon>Gemmataceae</taxon>
    </lineage>
</organism>
<dbReference type="KEGG" id="tsph:KIH39_25875"/>
<evidence type="ECO:0000313" key="1">
    <source>
        <dbReference type="EMBL" id="QVL32223.1"/>
    </source>
</evidence>
<dbReference type="Proteomes" id="UP000676194">
    <property type="component" value="Chromosome"/>
</dbReference>
<dbReference type="EMBL" id="CP074694">
    <property type="protein sequence ID" value="QVL32223.1"/>
    <property type="molecule type" value="Genomic_DNA"/>
</dbReference>
<protein>
    <submittedName>
        <fullName evidence="1">Uncharacterized protein</fullName>
    </submittedName>
</protein>
<dbReference type="RefSeq" id="WP_213496972.1">
    <property type="nucleotide sequence ID" value="NZ_CP074694.1"/>
</dbReference>
<sequence>MNYLELAQSLIKKGDELIERCDKLLSDEFESFSNDFGSEFKELADQAKADNHTAFQCMESEDWRIQRLGLICLS</sequence>
<reference evidence="1" key="1">
    <citation type="submission" date="2021-05" db="EMBL/GenBank/DDBJ databases">
        <title>Complete genome sequence of the cellulolytic planctomycete Telmatocola sphagniphila SP2T and characterization of the first cellulase from planctomycetes.</title>
        <authorList>
            <person name="Rakitin A.L."/>
            <person name="Beletsky A.V."/>
            <person name="Naumoff D.G."/>
            <person name="Kulichevskaya I.S."/>
            <person name="Mardanov A.V."/>
            <person name="Ravin N.V."/>
            <person name="Dedysh S.N."/>
        </authorList>
    </citation>
    <scope>NUCLEOTIDE SEQUENCE</scope>
    <source>
        <strain evidence="1">SP2T</strain>
    </source>
</reference>
<dbReference type="AlphaFoldDB" id="A0A8E6B7Z7"/>